<dbReference type="EMBL" id="CP025012">
    <property type="protein sequence ID" value="AUW44010.1"/>
    <property type="molecule type" value="Genomic_DNA"/>
</dbReference>
<organism evidence="1 2">
    <name type="scientific">Rhizobium leguminosarum</name>
    <dbReference type="NCBI Taxonomy" id="384"/>
    <lineage>
        <taxon>Bacteria</taxon>
        <taxon>Pseudomonadati</taxon>
        <taxon>Pseudomonadota</taxon>
        <taxon>Alphaproteobacteria</taxon>
        <taxon>Hyphomicrobiales</taxon>
        <taxon>Rhizobiaceae</taxon>
        <taxon>Rhizobium/Agrobacterium group</taxon>
        <taxon>Rhizobium</taxon>
    </lineage>
</organism>
<proteinExistence type="predicted"/>
<evidence type="ECO:0000313" key="2">
    <source>
        <dbReference type="Proteomes" id="UP000238523"/>
    </source>
</evidence>
<evidence type="ECO:0000313" key="1">
    <source>
        <dbReference type="EMBL" id="AUW44010.1"/>
    </source>
</evidence>
<accession>A0A2K9Z751</accession>
<sequence length="29" mass="3627">MHKHDVYWGINYIFSLYFSLKMTDSDQRM</sequence>
<dbReference type="Proteomes" id="UP000238523">
    <property type="component" value="Chromosome"/>
</dbReference>
<protein>
    <submittedName>
        <fullName evidence="1">Uncharacterized protein</fullName>
    </submittedName>
</protein>
<dbReference type="AlphaFoldDB" id="A0A2K9Z751"/>
<reference evidence="1 2" key="1">
    <citation type="submission" date="2017-11" db="EMBL/GenBank/DDBJ databases">
        <title>Complete genome of Rhizobium leguminosarum Norway, an ineffective micro-symbiont.</title>
        <authorList>
            <person name="Hoffrichter A."/>
            <person name="Liang J."/>
            <person name="Brachmann A."/>
            <person name="Marin M."/>
        </authorList>
    </citation>
    <scope>NUCLEOTIDE SEQUENCE [LARGE SCALE GENOMIC DNA]</scope>
    <source>
        <strain evidence="1 2">Norway</strain>
    </source>
</reference>
<gene>
    <name evidence="1" type="ORF">CUJ84_Chr003679</name>
</gene>
<name>A0A2K9Z751_RHILE</name>